<name>A0ABR4NPT3_9SACH</name>
<accession>A0ABR4NPT3</accession>
<gene>
    <name evidence="3" type="ORF">RNJ44_01473</name>
</gene>
<feature type="compositionally biased region" description="Low complexity" evidence="1">
    <location>
        <begin position="343"/>
        <end position="365"/>
    </location>
</feature>
<feature type="compositionally biased region" description="Basic residues" evidence="1">
    <location>
        <begin position="327"/>
        <end position="342"/>
    </location>
</feature>
<evidence type="ECO:0000256" key="2">
    <source>
        <dbReference type="SAM" id="Phobius"/>
    </source>
</evidence>
<keyword evidence="2" id="KW-0812">Transmembrane</keyword>
<keyword evidence="4" id="KW-1185">Reference proteome</keyword>
<proteinExistence type="predicted"/>
<feature type="region of interest" description="Disordered" evidence="1">
    <location>
        <begin position="288"/>
        <end position="385"/>
    </location>
</feature>
<protein>
    <submittedName>
        <fullName evidence="3">Pheromone-regulated membrane protein 5</fullName>
    </submittedName>
</protein>
<reference evidence="3 4" key="1">
    <citation type="submission" date="2024-05" db="EMBL/GenBank/DDBJ databases">
        <title>Long read based assembly of the Candida bracarensis genome reveals expanded adhesin content.</title>
        <authorList>
            <person name="Marcet-Houben M."/>
            <person name="Ksiezopolska E."/>
            <person name="Gabaldon T."/>
        </authorList>
    </citation>
    <scope>NUCLEOTIDE SEQUENCE [LARGE SCALE GENOMIC DNA]</scope>
    <source>
        <strain evidence="3 4">CBM6</strain>
    </source>
</reference>
<feature type="compositionally biased region" description="Polar residues" evidence="1">
    <location>
        <begin position="303"/>
        <end position="313"/>
    </location>
</feature>
<keyword evidence="2" id="KW-0472">Membrane</keyword>
<evidence type="ECO:0000313" key="4">
    <source>
        <dbReference type="Proteomes" id="UP001623330"/>
    </source>
</evidence>
<feature type="compositionally biased region" description="Basic and acidic residues" evidence="1">
    <location>
        <begin position="7"/>
        <end position="20"/>
    </location>
</feature>
<dbReference type="PANTHER" id="PTHR36089:SF1">
    <property type="entry name" value="CHITIN SYNTHASE 3 COMPLEX PROTEIN CSI2-RELATED"/>
    <property type="match status" value="1"/>
</dbReference>
<comment type="caution">
    <text evidence="3">The sequence shown here is derived from an EMBL/GenBank/DDBJ whole genome shotgun (WGS) entry which is preliminary data.</text>
</comment>
<organism evidence="3 4">
    <name type="scientific">Nakaseomyces bracarensis</name>
    <dbReference type="NCBI Taxonomy" id="273131"/>
    <lineage>
        <taxon>Eukaryota</taxon>
        <taxon>Fungi</taxon>
        <taxon>Dikarya</taxon>
        <taxon>Ascomycota</taxon>
        <taxon>Saccharomycotina</taxon>
        <taxon>Saccharomycetes</taxon>
        <taxon>Saccharomycetales</taxon>
        <taxon>Saccharomycetaceae</taxon>
        <taxon>Nakaseomyces</taxon>
    </lineage>
</organism>
<feature type="region of interest" description="Disordered" evidence="1">
    <location>
        <begin position="1"/>
        <end position="109"/>
    </location>
</feature>
<evidence type="ECO:0000313" key="3">
    <source>
        <dbReference type="EMBL" id="KAL3230110.1"/>
    </source>
</evidence>
<dbReference type="InterPro" id="IPR051009">
    <property type="entry name" value="PRM"/>
</dbReference>
<dbReference type="EMBL" id="JBEVYD010000010">
    <property type="protein sequence ID" value="KAL3230110.1"/>
    <property type="molecule type" value="Genomic_DNA"/>
</dbReference>
<evidence type="ECO:0000256" key="1">
    <source>
        <dbReference type="SAM" id="MobiDB-lite"/>
    </source>
</evidence>
<sequence>MSRRKRAFTDETLMLRERGLPKLVTTSSTSTTPTSTLSTSTDVSTESSTSSNPSTESTSTESTSTGSSTTGSSTTDSITSSSSTASSITSSSSSLSSITPTASISPPSGDDNPYIFRTHALSGTVFIAVGAVAGFIFMMIFLWWAISSYLSYKRTKRDYIESMGAENKFHRGHGHHPSIFSNASSDIYSYGGEDEKLGLSRSSTSNNQAYQKIKKSKVGLFGNDVMKTPTRNDSWESLTDAYTVLGHEDKSVQRFNPVQDEIQYNRRSLFISPTVEVMNMQQLKNDSNTNIFMTPRKPPNPFYESNNTPSVQELSRPEDVAMSPERTHRKTPSKDKYHRRNKSSLSMSPTRSPTRSPNRSPTKTPIRNHRKTPSMYLEDLLDDNF</sequence>
<feature type="compositionally biased region" description="Low complexity" evidence="1">
    <location>
        <begin position="24"/>
        <end position="108"/>
    </location>
</feature>
<keyword evidence="2" id="KW-1133">Transmembrane helix</keyword>
<dbReference type="Proteomes" id="UP001623330">
    <property type="component" value="Unassembled WGS sequence"/>
</dbReference>
<feature type="transmembrane region" description="Helical" evidence="2">
    <location>
        <begin position="125"/>
        <end position="146"/>
    </location>
</feature>
<dbReference type="PANTHER" id="PTHR36089">
    <property type="entry name" value="CHITIN SYNTHASE 3 COMPLEX PROTEIN CSI2-RELATED"/>
    <property type="match status" value="1"/>
</dbReference>